<reference evidence="3 4" key="1">
    <citation type="submission" date="2018-01" db="EMBL/GenBank/DDBJ databases">
        <title>The draft genome sequence of Cohaesibacter sp. H1304.</title>
        <authorList>
            <person name="Wang N.-N."/>
            <person name="Du Z.-J."/>
        </authorList>
    </citation>
    <scope>NUCLEOTIDE SEQUENCE [LARGE SCALE GENOMIC DNA]</scope>
    <source>
        <strain evidence="3 4">H1304</strain>
    </source>
</reference>
<dbReference type="OrthoDB" id="9813682at2"/>
<keyword evidence="1" id="KW-0175">Coiled coil</keyword>
<accession>A0A2N5XNP1</accession>
<evidence type="ECO:0000313" key="3">
    <source>
        <dbReference type="EMBL" id="PLW76161.1"/>
    </source>
</evidence>
<gene>
    <name evidence="3" type="ORF">C0081_14705</name>
</gene>
<dbReference type="Proteomes" id="UP000234881">
    <property type="component" value="Unassembled WGS sequence"/>
</dbReference>
<dbReference type="RefSeq" id="WP_101534595.1">
    <property type="nucleotide sequence ID" value="NZ_JBFHIU010000002.1"/>
</dbReference>
<feature type="domain" description="UspA" evidence="2">
    <location>
        <begin position="13"/>
        <end position="153"/>
    </location>
</feature>
<evidence type="ECO:0000313" key="4">
    <source>
        <dbReference type="Proteomes" id="UP000234881"/>
    </source>
</evidence>
<evidence type="ECO:0000256" key="1">
    <source>
        <dbReference type="SAM" id="Coils"/>
    </source>
</evidence>
<dbReference type="InterPro" id="IPR006016">
    <property type="entry name" value="UspA"/>
</dbReference>
<protein>
    <submittedName>
        <fullName evidence="3">Universal stress protein UspA</fullName>
    </submittedName>
</protein>
<keyword evidence="4" id="KW-1185">Reference proteome</keyword>
<evidence type="ECO:0000259" key="2">
    <source>
        <dbReference type="Pfam" id="PF00582"/>
    </source>
</evidence>
<dbReference type="EMBL" id="PKUQ01000031">
    <property type="protein sequence ID" value="PLW76161.1"/>
    <property type="molecule type" value="Genomic_DNA"/>
</dbReference>
<dbReference type="InterPro" id="IPR014729">
    <property type="entry name" value="Rossmann-like_a/b/a_fold"/>
</dbReference>
<feature type="coiled-coil region" evidence="1">
    <location>
        <begin position="63"/>
        <end position="90"/>
    </location>
</feature>
<proteinExistence type="predicted"/>
<dbReference type="SUPFAM" id="SSF52402">
    <property type="entry name" value="Adenine nucleotide alpha hydrolases-like"/>
    <property type="match status" value="1"/>
</dbReference>
<dbReference type="Pfam" id="PF00582">
    <property type="entry name" value="Usp"/>
    <property type="match status" value="1"/>
</dbReference>
<dbReference type="Gene3D" id="3.40.50.620">
    <property type="entry name" value="HUPs"/>
    <property type="match status" value="1"/>
</dbReference>
<sequence length="165" mass="18052">MNIKRTIHDEGHFRKFLVIVDETKECDRAISYAAYRAAATGGALIMMVAIEPGHFQHWLGVKEIMLAEALEAAQERLAQFKERVEEISNVPSECVVREGKIAEQILALIEEDEDIGILVLAAAVDSKEGPGPLVSSISNQSGKPFPLPVTIVPGNLSDEDIWAIC</sequence>
<name>A0A2N5XNP1_9HYPH</name>
<dbReference type="CDD" id="cd00293">
    <property type="entry name" value="USP-like"/>
    <property type="match status" value="1"/>
</dbReference>
<organism evidence="3 4">
    <name type="scientific">Cohaesibacter celericrescens</name>
    <dbReference type="NCBI Taxonomy" id="2067669"/>
    <lineage>
        <taxon>Bacteria</taxon>
        <taxon>Pseudomonadati</taxon>
        <taxon>Pseudomonadota</taxon>
        <taxon>Alphaproteobacteria</taxon>
        <taxon>Hyphomicrobiales</taxon>
        <taxon>Cohaesibacteraceae</taxon>
    </lineage>
</organism>
<comment type="caution">
    <text evidence="3">The sequence shown here is derived from an EMBL/GenBank/DDBJ whole genome shotgun (WGS) entry which is preliminary data.</text>
</comment>
<dbReference type="AlphaFoldDB" id="A0A2N5XNP1"/>